<evidence type="ECO:0000313" key="7">
    <source>
        <dbReference type="Proteomes" id="UP001201262"/>
    </source>
</evidence>
<dbReference type="PANTHER" id="PTHR10039">
    <property type="entry name" value="AMELOGENIN"/>
    <property type="match status" value="1"/>
</dbReference>
<evidence type="ECO:0000259" key="5">
    <source>
        <dbReference type="Pfam" id="PF24883"/>
    </source>
</evidence>
<dbReference type="RefSeq" id="XP_046068849.1">
    <property type="nucleotide sequence ID" value="XM_046214381.1"/>
</dbReference>
<dbReference type="Pfam" id="PF17109">
    <property type="entry name" value="Goodbye"/>
    <property type="match status" value="1"/>
</dbReference>
<dbReference type="SUPFAM" id="SSF48452">
    <property type="entry name" value="TPR-like"/>
    <property type="match status" value="1"/>
</dbReference>
<dbReference type="PANTHER" id="PTHR10039:SF17">
    <property type="entry name" value="FUNGAL STAND N-TERMINAL GOODBYE DOMAIN-CONTAINING PROTEIN-RELATED"/>
    <property type="match status" value="1"/>
</dbReference>
<dbReference type="InterPro" id="IPR011990">
    <property type="entry name" value="TPR-like_helical_dom_sf"/>
</dbReference>
<dbReference type="Gene3D" id="1.25.40.10">
    <property type="entry name" value="Tetratricopeptide repeat domain"/>
    <property type="match status" value="1"/>
</dbReference>
<dbReference type="EMBL" id="JAJTJA010000010">
    <property type="protein sequence ID" value="KAH8692976.1"/>
    <property type="molecule type" value="Genomic_DNA"/>
</dbReference>
<dbReference type="Gene3D" id="3.40.50.300">
    <property type="entry name" value="P-loop containing nucleotide triphosphate hydrolases"/>
    <property type="match status" value="1"/>
</dbReference>
<evidence type="ECO:0000313" key="6">
    <source>
        <dbReference type="EMBL" id="KAH8692976.1"/>
    </source>
</evidence>
<evidence type="ECO:0000259" key="4">
    <source>
        <dbReference type="Pfam" id="PF17109"/>
    </source>
</evidence>
<feature type="region of interest" description="Disordered" evidence="3">
    <location>
        <begin position="909"/>
        <end position="969"/>
    </location>
</feature>
<feature type="compositionally biased region" description="Low complexity" evidence="3">
    <location>
        <begin position="924"/>
        <end position="933"/>
    </location>
</feature>
<proteinExistence type="predicted"/>
<dbReference type="InterPro" id="IPR019734">
    <property type="entry name" value="TPR_rpt"/>
</dbReference>
<sequence>MATSRPTQLAPLSTAEEELKKMWEEAEREFNQLTRKNLRTDHEKGLDDVLQEFERKYQPPQGGKQSGLVSKEKIKKTIANVLNCIQLLGGIAAQGASIVFGPATLCFNAISFLIDVPGKIAHVYEGIESLFDEISHFLSLFKVYRQYDRLDSELKDGTHKLMMSMVRICGLSIKIIDGGVMHRIKIGMKVTFLNDDSGVSAELVKFKDLIEKQSRVTGAITLQHVLESENGIAKILQEAYVHAEQLSSIDIKMDSLVADMTDRKTQKITTGRVDTVARMLSKTTEPIQEAKQALQTLRDGLLTQSAQWLLQDQRFTDWKSPNSDLSPLLVLSGGPKTGKSHLLAAIERDLRTTNTGVSIAYYAFSEHDTKSTKDKNKNEIIDALKSMALQLAAQHTPYAKQISGIKDFQPPEGGKNLEKQWWEKLLFSNIKSSRPDEEISIVLIFDGLDALKENATKLEKLLNDVQQPGRTVPQTNDFKLRIIATGDWDDSQVFVAGAKPIQIVTNNKPAIEAYINHELEKDEILQGQHFEMVELLKSIRENLPEKANGSFAVVQQKLERIREAVESNAYLDDTEQILEEDPAKDHGKIARKALSDLNTALQAQEIEQLNELLNWVIFGYEYFGIDHLRAALFLNTGRSPLQPFEKTLKNKYMKIFYLRGDVVDVDSDIEELFRNESVSAIERPFAPDAEGAKISMTVSINQADLRNVQQFFWDLTERVGISRFDFLETKEANDGKGVIHCEEVQAHYHISRQLLKLLNDEPHDKTKCLVKYALGNLPEHLQRVKEALDKNKLGAVERKAIAGSLVDLLSDVEGTGNLWNTSSETYSCWIRDSGVETIQNWLNDTETLKTLEPREKRWVRKHTAKSEGKAGFYKPITLMLARRWLQSRGWNPYAIYEWIDRFIELQKSEDDKKESDTADNDETASNGDASSESSDSDDTASDGYPSSASSDGDDETTSSEDTDKHSNSIPSAATWVQQMLNLRDDDLNSLWYERIGEAYYHANKYEEARNYFETAKKFPESSWSVVVNWTMAVSELSEKQPTEAEKKEMKESACKEMESALTYLRARWKDNRDDMTIYERESFIPALKHLASWQEELQMIDRTVELYKEALVVDPQDIQTYFDLLKILFKHEKREDAREVLTRILKPSDELRDPDIFTLLLREITTDEYNEDNLNVANFLVNIAQTDNTLTEKTLEGFSNAIQDARNNDWTMNEGLLLLYQGILQARSTTESARLQHAINSWEECQSLYLTSNWDLINTRHFAARFVTQHYFNQAVRRDHSAEEREQHLNKLLKLSRLSQTWNHGFRPTSFLASYYVMQGRQDEARKLFRNEMIDALCILTDSDPDNDPYGYKYLADLLMHTGDDLNSLIAWSKLSPSVCREFFRLNCDGRCGLSWTHANELYICRYCPDTQFSPACVEKLRENQLDRFICHRDHEWLYVPAWTEENVHGAGEDAVWVPSDLPSDENQGRGNILSKDDWLKGIRETWGISEEEIRGAS</sequence>
<dbReference type="InterPro" id="IPR027417">
    <property type="entry name" value="P-loop_NTPase"/>
</dbReference>
<reference evidence="6" key="1">
    <citation type="submission" date="2021-12" db="EMBL/GenBank/DDBJ databases">
        <title>Convergent genome expansion in fungi linked to evolution of root-endophyte symbiosis.</title>
        <authorList>
            <consortium name="DOE Joint Genome Institute"/>
            <person name="Ke Y.-H."/>
            <person name="Bonito G."/>
            <person name="Liao H.-L."/>
            <person name="Looney B."/>
            <person name="Rojas-Flechas A."/>
            <person name="Nash J."/>
            <person name="Hameed K."/>
            <person name="Schadt C."/>
            <person name="Martin F."/>
            <person name="Crous P.W."/>
            <person name="Miettinen O."/>
            <person name="Magnuson J.K."/>
            <person name="Labbe J."/>
            <person name="Jacobson D."/>
            <person name="Doktycz M.J."/>
            <person name="Veneault-Fourrey C."/>
            <person name="Kuo A."/>
            <person name="Mondo S."/>
            <person name="Calhoun S."/>
            <person name="Riley R."/>
            <person name="Ohm R."/>
            <person name="LaButti K."/>
            <person name="Andreopoulos B."/>
            <person name="Pangilinan J."/>
            <person name="Nolan M."/>
            <person name="Tritt A."/>
            <person name="Clum A."/>
            <person name="Lipzen A."/>
            <person name="Daum C."/>
            <person name="Barry K."/>
            <person name="Grigoriev I.V."/>
            <person name="Vilgalys R."/>
        </authorList>
    </citation>
    <scope>NUCLEOTIDE SEQUENCE</scope>
    <source>
        <strain evidence="6">PMI_201</strain>
    </source>
</reference>
<feature type="repeat" description="TPR" evidence="2">
    <location>
        <begin position="989"/>
        <end position="1022"/>
    </location>
</feature>
<gene>
    <name evidence="6" type="ORF">BGW36DRAFT_362518</name>
</gene>
<feature type="compositionally biased region" description="Acidic residues" evidence="3">
    <location>
        <begin position="951"/>
        <end position="960"/>
    </location>
</feature>
<feature type="domain" description="Nephrocystin 3-like N-terminal" evidence="5">
    <location>
        <begin position="305"/>
        <end position="467"/>
    </location>
</feature>
<protein>
    <recommendedName>
        <fullName evidence="8">Fungal STAND N-terminal Goodbye domain-containing protein</fullName>
    </recommendedName>
</protein>
<keyword evidence="2" id="KW-0802">TPR repeat</keyword>
<keyword evidence="7" id="KW-1185">Reference proteome</keyword>
<name>A0AAD4KPA1_9EURO</name>
<comment type="caution">
    <text evidence="6">The sequence shown here is derived from an EMBL/GenBank/DDBJ whole genome shotgun (WGS) entry which is preliminary data.</text>
</comment>
<dbReference type="Pfam" id="PF24883">
    <property type="entry name" value="NPHP3_N"/>
    <property type="match status" value="1"/>
</dbReference>
<dbReference type="GeneID" id="70244668"/>
<evidence type="ECO:0008006" key="8">
    <source>
        <dbReference type="Google" id="ProtNLM"/>
    </source>
</evidence>
<evidence type="ECO:0000256" key="2">
    <source>
        <dbReference type="PROSITE-ProRule" id="PRU00339"/>
    </source>
</evidence>
<evidence type="ECO:0000256" key="1">
    <source>
        <dbReference type="ARBA" id="ARBA00022737"/>
    </source>
</evidence>
<organism evidence="6 7">
    <name type="scientific">Talaromyces proteolyticus</name>
    <dbReference type="NCBI Taxonomy" id="1131652"/>
    <lineage>
        <taxon>Eukaryota</taxon>
        <taxon>Fungi</taxon>
        <taxon>Dikarya</taxon>
        <taxon>Ascomycota</taxon>
        <taxon>Pezizomycotina</taxon>
        <taxon>Eurotiomycetes</taxon>
        <taxon>Eurotiomycetidae</taxon>
        <taxon>Eurotiales</taxon>
        <taxon>Trichocomaceae</taxon>
        <taxon>Talaromyces</taxon>
        <taxon>Talaromyces sect. Bacilispori</taxon>
    </lineage>
</organism>
<keyword evidence="1" id="KW-0677">Repeat</keyword>
<accession>A0AAD4KPA1</accession>
<dbReference type="Proteomes" id="UP001201262">
    <property type="component" value="Unassembled WGS sequence"/>
</dbReference>
<feature type="domain" description="Fungal STAND N-terminal Goodbye" evidence="4">
    <location>
        <begin position="23"/>
        <end position="144"/>
    </location>
</feature>
<dbReference type="InterPro" id="IPR056884">
    <property type="entry name" value="NPHP3-like_N"/>
</dbReference>
<dbReference type="InterPro" id="IPR031350">
    <property type="entry name" value="Goodbye_dom"/>
</dbReference>
<dbReference type="PROSITE" id="PS50005">
    <property type="entry name" value="TPR"/>
    <property type="match status" value="1"/>
</dbReference>
<evidence type="ECO:0000256" key="3">
    <source>
        <dbReference type="SAM" id="MobiDB-lite"/>
    </source>
</evidence>
<dbReference type="SMART" id="SM00028">
    <property type="entry name" value="TPR"/>
    <property type="match status" value="2"/>
</dbReference>